<reference evidence="1" key="2">
    <citation type="journal article" date="2015" name="Fish Shellfish Immunol.">
        <title>Early steps in the European eel (Anguilla anguilla)-Vibrio vulnificus interaction in the gills: Role of the RtxA13 toxin.</title>
        <authorList>
            <person name="Callol A."/>
            <person name="Pajuelo D."/>
            <person name="Ebbesson L."/>
            <person name="Teles M."/>
            <person name="MacKenzie S."/>
            <person name="Amaro C."/>
        </authorList>
    </citation>
    <scope>NUCLEOTIDE SEQUENCE</scope>
</reference>
<name>A0A0E9WRQ7_ANGAN</name>
<reference evidence="1" key="1">
    <citation type="submission" date="2014-11" db="EMBL/GenBank/DDBJ databases">
        <authorList>
            <person name="Amaro Gonzalez C."/>
        </authorList>
    </citation>
    <scope>NUCLEOTIDE SEQUENCE</scope>
</reference>
<dbReference type="EMBL" id="GBXM01015621">
    <property type="protein sequence ID" value="JAH92956.1"/>
    <property type="molecule type" value="Transcribed_RNA"/>
</dbReference>
<accession>A0A0E9WRQ7</accession>
<organism evidence="1">
    <name type="scientific">Anguilla anguilla</name>
    <name type="common">European freshwater eel</name>
    <name type="synonym">Muraena anguilla</name>
    <dbReference type="NCBI Taxonomy" id="7936"/>
    <lineage>
        <taxon>Eukaryota</taxon>
        <taxon>Metazoa</taxon>
        <taxon>Chordata</taxon>
        <taxon>Craniata</taxon>
        <taxon>Vertebrata</taxon>
        <taxon>Euteleostomi</taxon>
        <taxon>Actinopterygii</taxon>
        <taxon>Neopterygii</taxon>
        <taxon>Teleostei</taxon>
        <taxon>Anguilliformes</taxon>
        <taxon>Anguillidae</taxon>
        <taxon>Anguilla</taxon>
    </lineage>
</organism>
<evidence type="ECO:0000313" key="1">
    <source>
        <dbReference type="EMBL" id="JAH92956.1"/>
    </source>
</evidence>
<dbReference type="AlphaFoldDB" id="A0A0E9WRQ7"/>
<proteinExistence type="predicted"/>
<protein>
    <submittedName>
        <fullName evidence="1">Uncharacterized protein</fullName>
    </submittedName>
</protein>
<sequence>MITPSVISHSVHCTLSLTRVCVCLYLCVCARVCVLYMRTLSHVYIYICVCECVTMHTPTYIWCVYRCVYILYVETFY</sequence>